<feature type="domain" description="ABC transporter" evidence="5">
    <location>
        <begin position="269"/>
        <end position="515"/>
    </location>
</feature>
<protein>
    <submittedName>
        <fullName evidence="6">Dipeptide/oligopeptide/nickel ABC transporter, duplicated ATP-binding protein</fullName>
    </submittedName>
</protein>
<dbReference type="PANTHER" id="PTHR43776:SF7">
    <property type="entry name" value="D,D-DIPEPTIDE TRANSPORT ATP-BINDING PROTEIN DDPF-RELATED"/>
    <property type="match status" value="1"/>
</dbReference>
<dbReference type="STRING" id="360105.CCV52592_1324"/>
<evidence type="ECO:0000256" key="4">
    <source>
        <dbReference type="ARBA" id="ARBA00022840"/>
    </source>
</evidence>
<dbReference type="OrthoDB" id="9814623at2"/>
<keyword evidence="2" id="KW-0813">Transport</keyword>
<dbReference type="InterPro" id="IPR027417">
    <property type="entry name" value="P-loop_NTPase"/>
</dbReference>
<dbReference type="PANTHER" id="PTHR43776">
    <property type="entry name" value="TRANSPORT ATP-BINDING PROTEIN"/>
    <property type="match status" value="1"/>
</dbReference>
<dbReference type="Gene3D" id="3.40.50.300">
    <property type="entry name" value="P-loop containing nucleotide triphosphate hydrolases"/>
    <property type="match status" value="2"/>
</dbReference>
<evidence type="ECO:0000256" key="1">
    <source>
        <dbReference type="ARBA" id="ARBA00005417"/>
    </source>
</evidence>
<dbReference type="AlphaFoldDB" id="A7GWK4"/>
<dbReference type="InterPro" id="IPR017871">
    <property type="entry name" value="ABC_transporter-like_CS"/>
</dbReference>
<evidence type="ECO:0000256" key="3">
    <source>
        <dbReference type="ARBA" id="ARBA00022741"/>
    </source>
</evidence>
<dbReference type="GO" id="GO:0055085">
    <property type="term" value="P:transmembrane transport"/>
    <property type="evidence" value="ECO:0007669"/>
    <property type="project" value="UniProtKB-ARBA"/>
</dbReference>
<organism evidence="6 7">
    <name type="scientific">Campylobacter curvus (strain 525.92)</name>
    <dbReference type="NCBI Taxonomy" id="360105"/>
    <lineage>
        <taxon>Bacteria</taxon>
        <taxon>Pseudomonadati</taxon>
        <taxon>Campylobacterota</taxon>
        <taxon>Epsilonproteobacteria</taxon>
        <taxon>Campylobacterales</taxon>
        <taxon>Campylobacteraceae</taxon>
        <taxon>Campylobacter</taxon>
    </lineage>
</organism>
<keyword evidence="7" id="KW-1185">Reference proteome</keyword>
<proteinExistence type="inferred from homology"/>
<dbReference type="SMART" id="SM00382">
    <property type="entry name" value="AAA"/>
    <property type="match status" value="2"/>
</dbReference>
<dbReference type="GO" id="GO:0016887">
    <property type="term" value="F:ATP hydrolysis activity"/>
    <property type="evidence" value="ECO:0007669"/>
    <property type="project" value="InterPro"/>
</dbReference>
<dbReference type="PROSITE" id="PS00211">
    <property type="entry name" value="ABC_TRANSPORTER_1"/>
    <property type="match status" value="2"/>
</dbReference>
<dbReference type="GO" id="GO:0005524">
    <property type="term" value="F:ATP binding"/>
    <property type="evidence" value="ECO:0007669"/>
    <property type="project" value="UniProtKB-KW"/>
</dbReference>
<accession>A7GWK4</accession>
<name>A7GWK4_CAMC5</name>
<evidence type="ECO:0000256" key="2">
    <source>
        <dbReference type="ARBA" id="ARBA00022448"/>
    </source>
</evidence>
<reference evidence="6" key="1">
    <citation type="submission" date="2016-07" db="EMBL/GenBank/DDBJ databases">
        <title>Comparative genomics of the Campylobacter concisus group.</title>
        <authorList>
            <person name="Miller W.G."/>
            <person name="Yee E."/>
            <person name="Chapman M.H."/>
            <person name="Huynh S."/>
            <person name="Bono J.L."/>
            <person name="On S.L.W."/>
            <person name="StLeger J."/>
            <person name="Foster G."/>
            <person name="Parker C.T."/>
        </authorList>
    </citation>
    <scope>NUCLEOTIDE SEQUENCE</scope>
    <source>
        <strain evidence="6">525.92</strain>
    </source>
</reference>
<dbReference type="SUPFAM" id="SSF52540">
    <property type="entry name" value="P-loop containing nucleoside triphosphate hydrolases"/>
    <property type="match status" value="2"/>
</dbReference>
<dbReference type="InterPro" id="IPR003439">
    <property type="entry name" value="ABC_transporter-like_ATP-bd"/>
</dbReference>
<dbReference type="RefSeq" id="WP_009650759.1">
    <property type="nucleotide sequence ID" value="NC_009715.2"/>
</dbReference>
<dbReference type="InterPro" id="IPR050319">
    <property type="entry name" value="ABC_transp_ATP-bind"/>
</dbReference>
<keyword evidence="4 6" id="KW-0067">ATP-binding</keyword>
<dbReference type="NCBIfam" id="NF007739">
    <property type="entry name" value="PRK10419.1"/>
    <property type="match status" value="2"/>
</dbReference>
<dbReference type="CDD" id="cd03257">
    <property type="entry name" value="ABC_NikE_OppD_transporters"/>
    <property type="match status" value="2"/>
</dbReference>
<evidence type="ECO:0000313" key="6">
    <source>
        <dbReference type="EMBL" id="EAT99449.2"/>
    </source>
</evidence>
<sequence length="517" mass="57039">MNTLELKNLNITNGEHELVKGVSFKLGQGEILALVGKSGSGKTLSAMSVLGFLPATLKKTSGEILYNGTKLNSRDMRLRPISIIMQNPKTAFNPILTIGTHALHSLRAVGRADRNFKELIVSTLADVGLGELVYDMYPFQMSGGMLQRAMIALALLVSPKFIIADEPTTDLDLLTQDKILELLKRLVKERNIGMLLVTHDFGVVAKVADRLAVMSEGRIVESGDTREIFERPTHPASRELVGAFEYLMKFTPASDGVKANVNLDAPTAIEISGLSHSYASYTLFGGKKESEILKNVSFNLRKNRALGLLGRSGCGKSTLANIIMGLMRPSFGEVKILGEKLRVDTLASRRELYKNVQIVFQDPLSSVNPASSVFDVIKEPLMYLGEFSAQEIKTRVLEMLSFVQLEPRFLQRKATSLSGGQIQRVCLARALAIKPKILILDETLSNLDLTLRIQILQLLLALKNELSFLFITHDIALARIFCDEIILLDEGRIAEKISADEKFSTEFGKELESAALF</sequence>
<dbReference type="Proteomes" id="UP000006380">
    <property type="component" value="Chromosome"/>
</dbReference>
<dbReference type="HOGENOM" id="CLU_000604_86_2_7"/>
<evidence type="ECO:0000259" key="5">
    <source>
        <dbReference type="PROSITE" id="PS50893"/>
    </source>
</evidence>
<dbReference type="KEGG" id="ccv:CCV52592_1324"/>
<feature type="domain" description="ABC transporter" evidence="5">
    <location>
        <begin position="4"/>
        <end position="241"/>
    </location>
</feature>
<dbReference type="InterPro" id="IPR003593">
    <property type="entry name" value="AAA+_ATPase"/>
</dbReference>
<keyword evidence="3" id="KW-0547">Nucleotide-binding</keyword>
<gene>
    <name evidence="6" type="ORF">CCV52592_1324</name>
</gene>
<dbReference type="Pfam" id="PF00005">
    <property type="entry name" value="ABC_tran"/>
    <property type="match status" value="2"/>
</dbReference>
<dbReference type="PROSITE" id="PS50893">
    <property type="entry name" value="ABC_TRANSPORTER_2"/>
    <property type="match status" value="2"/>
</dbReference>
<evidence type="ECO:0000313" key="7">
    <source>
        <dbReference type="Proteomes" id="UP000006380"/>
    </source>
</evidence>
<comment type="similarity">
    <text evidence="1">Belongs to the ABC transporter superfamily.</text>
</comment>
<dbReference type="EMBL" id="CP000767">
    <property type="protein sequence ID" value="EAT99449.2"/>
    <property type="molecule type" value="Genomic_DNA"/>
</dbReference>